<dbReference type="EMBL" id="JBBPHU010000004">
    <property type="protein sequence ID" value="KAK7519179.1"/>
    <property type="molecule type" value="Genomic_DNA"/>
</dbReference>
<dbReference type="Proteomes" id="UP001363622">
    <property type="component" value="Unassembled WGS sequence"/>
</dbReference>
<feature type="compositionally biased region" description="Basic and acidic residues" evidence="1">
    <location>
        <begin position="124"/>
        <end position="146"/>
    </location>
</feature>
<gene>
    <name evidence="2" type="ORF">IWZ03DRAFT_167000</name>
</gene>
<feature type="compositionally biased region" description="Polar residues" evidence="1">
    <location>
        <begin position="461"/>
        <end position="474"/>
    </location>
</feature>
<feature type="compositionally biased region" description="Basic and acidic residues" evidence="1">
    <location>
        <begin position="589"/>
        <end position="621"/>
    </location>
</feature>
<feature type="compositionally biased region" description="Polar residues" evidence="1">
    <location>
        <begin position="437"/>
        <end position="450"/>
    </location>
</feature>
<comment type="caution">
    <text evidence="2">The sequence shown here is derived from an EMBL/GenBank/DDBJ whole genome shotgun (WGS) entry which is preliminary data.</text>
</comment>
<feature type="compositionally biased region" description="Basic and acidic residues" evidence="1">
    <location>
        <begin position="1"/>
        <end position="19"/>
    </location>
</feature>
<feature type="compositionally biased region" description="Polar residues" evidence="1">
    <location>
        <begin position="147"/>
        <end position="159"/>
    </location>
</feature>
<proteinExistence type="predicted"/>
<feature type="compositionally biased region" description="Polar residues" evidence="1">
    <location>
        <begin position="193"/>
        <end position="204"/>
    </location>
</feature>
<feature type="region of interest" description="Disordered" evidence="1">
    <location>
        <begin position="193"/>
        <end position="510"/>
    </location>
</feature>
<feature type="compositionally biased region" description="Basic and acidic residues" evidence="1">
    <location>
        <begin position="77"/>
        <end position="90"/>
    </location>
</feature>
<feature type="compositionally biased region" description="Basic and acidic residues" evidence="1">
    <location>
        <begin position="300"/>
        <end position="316"/>
    </location>
</feature>
<feature type="compositionally biased region" description="Polar residues" evidence="1">
    <location>
        <begin position="235"/>
        <end position="245"/>
    </location>
</feature>
<feature type="region of interest" description="Disordered" evidence="1">
    <location>
        <begin position="557"/>
        <end position="634"/>
    </location>
</feature>
<feature type="compositionally biased region" description="Basic and acidic residues" evidence="1">
    <location>
        <begin position="405"/>
        <end position="416"/>
    </location>
</feature>
<feature type="compositionally biased region" description="Basic and acidic residues" evidence="1">
    <location>
        <begin position="272"/>
        <end position="291"/>
    </location>
</feature>
<evidence type="ECO:0000313" key="3">
    <source>
        <dbReference type="Proteomes" id="UP001363622"/>
    </source>
</evidence>
<evidence type="ECO:0000256" key="1">
    <source>
        <dbReference type="SAM" id="MobiDB-lite"/>
    </source>
</evidence>
<organism evidence="2 3">
    <name type="scientific">Phyllosticta citriasiana</name>
    <dbReference type="NCBI Taxonomy" id="595635"/>
    <lineage>
        <taxon>Eukaryota</taxon>
        <taxon>Fungi</taxon>
        <taxon>Dikarya</taxon>
        <taxon>Ascomycota</taxon>
        <taxon>Pezizomycotina</taxon>
        <taxon>Dothideomycetes</taxon>
        <taxon>Dothideomycetes incertae sedis</taxon>
        <taxon>Botryosphaeriales</taxon>
        <taxon>Phyllostictaceae</taxon>
        <taxon>Phyllosticta</taxon>
    </lineage>
</organism>
<feature type="compositionally biased region" description="Polar residues" evidence="1">
    <location>
        <begin position="343"/>
        <end position="358"/>
    </location>
</feature>
<keyword evidence="3" id="KW-1185">Reference proteome</keyword>
<feature type="compositionally biased region" description="Basic and acidic residues" evidence="1">
    <location>
        <begin position="329"/>
        <end position="342"/>
    </location>
</feature>
<evidence type="ECO:0000313" key="2">
    <source>
        <dbReference type="EMBL" id="KAK7519179.1"/>
    </source>
</evidence>
<feature type="compositionally biased region" description="Acidic residues" evidence="1">
    <location>
        <begin position="622"/>
        <end position="634"/>
    </location>
</feature>
<reference evidence="2 3" key="1">
    <citation type="submission" date="2024-04" db="EMBL/GenBank/DDBJ databases">
        <title>Phyllosticta paracitricarpa is synonymous to the EU quarantine fungus P. citricarpa based on phylogenomic analyses.</title>
        <authorList>
            <consortium name="Lawrence Berkeley National Laboratory"/>
            <person name="Van Ingen-Buijs V.A."/>
            <person name="Van Westerhoven A.C."/>
            <person name="Haridas S."/>
            <person name="Skiadas P."/>
            <person name="Martin F."/>
            <person name="Groenewald J.Z."/>
            <person name="Crous P.W."/>
            <person name="Seidl M.F."/>
        </authorList>
    </citation>
    <scope>NUCLEOTIDE SEQUENCE [LARGE SCALE GENOMIC DNA]</scope>
    <source>
        <strain evidence="2 3">CBS 123371</strain>
    </source>
</reference>
<feature type="compositionally biased region" description="Basic residues" evidence="1">
    <location>
        <begin position="417"/>
        <end position="426"/>
    </location>
</feature>
<feature type="compositionally biased region" description="Basic and acidic residues" evidence="1">
    <location>
        <begin position="557"/>
        <end position="571"/>
    </location>
</feature>
<feature type="compositionally biased region" description="Low complexity" evidence="1">
    <location>
        <begin position="372"/>
        <end position="384"/>
    </location>
</feature>
<name>A0ABR1KQH8_9PEZI</name>
<feature type="region of interest" description="Disordered" evidence="1">
    <location>
        <begin position="77"/>
        <end position="170"/>
    </location>
</feature>
<accession>A0ABR1KQH8</accession>
<protein>
    <submittedName>
        <fullName evidence="2">Uncharacterized protein</fullName>
    </submittedName>
</protein>
<feature type="compositionally biased region" description="Basic and acidic residues" evidence="1">
    <location>
        <begin position="100"/>
        <end position="115"/>
    </location>
</feature>
<feature type="region of interest" description="Disordered" evidence="1">
    <location>
        <begin position="1"/>
        <end position="22"/>
    </location>
</feature>
<sequence length="634" mass="70092">MASHQDRPAQPVEHLHDPSRNSYRYIHMPDLSWITQKDPPEFDEALVQSLDQKRQELDAKVARYIAKKQGQFDDYVAEKSRRYEHRAEERRRRHHGHRQHQTDERVEESGVEKKNVALIEGEDDKTRFTKKQREEDARQRAAKISEEVSTQVEPTSKSAPHSPANALGSVRERDSEIFQLLPGFLPLLDQQAALSSSAPVTNDRGSGASEDPRTQLIRSCTVPAPSIHPRAAQPRRSSLKQSSNGDRPGSSARKAVRLSLGPRIVTPTQTPPDDRPLSCHADSPKSADKEVPQPTQDFGSKWDAEPRKTYHERIPDEELMAPGSAETPDPTREKDTAPDKSEGSTSLSSGAKNQSDSSGDPVENRAAEKILSPPKKQSPSAASPIHFSKGDVSQQLADYQGRRSSISEEVKALPKDQKRKRKKKDKTRVASAPALNPSRSTATTALTSKSPEVDVPASRSIALSSGNPSIPNHPSSSVLLSSSFADANNTGIFYPTKSRPPPSPLRPSEEDLEAVDVPLPVGGFSSGSPSPTYDSTMGYSSLGESYMALNFARRMAEKEEKMKREETESRRQLQQQQILREESEEEADNDHLNGIKGDPIAKRIQEKRKQVTDSGADKSLAEQEDDGFIGELEL</sequence>